<keyword evidence="3" id="KW-0378">Hydrolase</keyword>
<evidence type="ECO:0000256" key="1">
    <source>
        <dbReference type="ARBA" id="ARBA00007447"/>
    </source>
</evidence>
<organism evidence="5 6">
    <name type="scientific">Dovyalis caffra</name>
    <dbReference type="NCBI Taxonomy" id="77055"/>
    <lineage>
        <taxon>Eukaryota</taxon>
        <taxon>Viridiplantae</taxon>
        <taxon>Streptophyta</taxon>
        <taxon>Embryophyta</taxon>
        <taxon>Tracheophyta</taxon>
        <taxon>Spermatophyta</taxon>
        <taxon>Magnoliopsida</taxon>
        <taxon>eudicotyledons</taxon>
        <taxon>Gunneridae</taxon>
        <taxon>Pentapetalae</taxon>
        <taxon>rosids</taxon>
        <taxon>fabids</taxon>
        <taxon>Malpighiales</taxon>
        <taxon>Salicaceae</taxon>
        <taxon>Flacourtieae</taxon>
        <taxon>Dovyalis</taxon>
    </lineage>
</organism>
<dbReference type="Proteomes" id="UP001314170">
    <property type="component" value="Unassembled WGS sequence"/>
</dbReference>
<dbReference type="PROSITE" id="PS51767">
    <property type="entry name" value="PEPTIDASE_A1"/>
    <property type="match status" value="1"/>
</dbReference>
<reference evidence="5 6" key="1">
    <citation type="submission" date="2024-01" db="EMBL/GenBank/DDBJ databases">
        <authorList>
            <person name="Waweru B."/>
        </authorList>
    </citation>
    <scope>NUCLEOTIDE SEQUENCE [LARGE SCALE GENOMIC DNA]</scope>
</reference>
<dbReference type="SUPFAM" id="SSF50630">
    <property type="entry name" value="Acid proteases"/>
    <property type="match status" value="1"/>
</dbReference>
<feature type="domain" description="Peptidase A1" evidence="4">
    <location>
        <begin position="200"/>
        <end position="494"/>
    </location>
</feature>
<keyword evidence="2" id="KW-0645">Protease</keyword>
<dbReference type="PANTHER" id="PTHR47967:SF14">
    <property type="entry name" value="EUKARYOTIC ASPARTYL PROTEASE FAMILY PROTEIN"/>
    <property type="match status" value="1"/>
</dbReference>
<dbReference type="InterPro" id="IPR032799">
    <property type="entry name" value="TAXi_C"/>
</dbReference>
<evidence type="ECO:0000259" key="4">
    <source>
        <dbReference type="PROSITE" id="PS51767"/>
    </source>
</evidence>
<evidence type="ECO:0000256" key="2">
    <source>
        <dbReference type="ARBA" id="ARBA00022670"/>
    </source>
</evidence>
<dbReference type="GO" id="GO:0006508">
    <property type="term" value="P:proteolysis"/>
    <property type="evidence" value="ECO:0007669"/>
    <property type="project" value="UniProtKB-KW"/>
</dbReference>
<evidence type="ECO:0000313" key="5">
    <source>
        <dbReference type="EMBL" id="CAK7345749.1"/>
    </source>
</evidence>
<dbReference type="GO" id="GO:0005576">
    <property type="term" value="C:extracellular region"/>
    <property type="evidence" value="ECO:0007669"/>
    <property type="project" value="TreeGrafter"/>
</dbReference>
<comment type="caution">
    <text evidence="5">The sequence shown here is derived from an EMBL/GenBank/DDBJ whole genome shotgun (WGS) entry which is preliminary data.</text>
</comment>
<dbReference type="Pfam" id="PF14543">
    <property type="entry name" value="TAXi_N"/>
    <property type="match status" value="1"/>
</dbReference>
<sequence length="503" mass="56767">MEMMTKVQKKRMIRRKQELKMTMLIEEKLILAGNYTKHLDRVLEEAAAEFHPHDKFLQCCKDCTQQRSPRFDPLKSSTIEAVSLGAERLNISSNAFEWTMQGGGGGANGADLVLDAGSLFHQRWSHVFCLAIEPMIIPKDDRNIDRSEIRVLLTLPCIATNAKPHKLVTKLIHRYSTTPPLVYTKNDDAQSNLIADNRLFLVKFSIGELPVQKLAAMDTGSGLVWVQCEGCKDCFTQRSSRFDPFNSSMYLSLPCSHDSCDHRYISRCNPDIPGSCTYFMSYGDYTTNGESNSEKWDGIFGLGNFLNGSIVKKLGNRFSYCIDKVNDPSYNFNRLTIGDGVIFEGYSTPLEAGLHYYVTLEDISSDEARLGIDPNAFEKKSDSDALVYNLVRKRVSYLLDGKFRQHVYTEDPWMLCYEGIASRDVQGFPVLTFHLANGADLVSDSESLFFPVEPNVFCLSMQPSGNGEPSVIGVMAQPYYNVAFDLQEKKIYLQRIDCQLLDD</sequence>
<proteinExistence type="inferred from homology"/>
<dbReference type="PANTHER" id="PTHR47967">
    <property type="entry name" value="OS07G0603500 PROTEIN-RELATED"/>
    <property type="match status" value="1"/>
</dbReference>
<dbReference type="GO" id="GO:0008233">
    <property type="term" value="F:peptidase activity"/>
    <property type="evidence" value="ECO:0007669"/>
    <property type="project" value="UniProtKB-KW"/>
</dbReference>
<evidence type="ECO:0000256" key="3">
    <source>
        <dbReference type="ARBA" id="ARBA00022801"/>
    </source>
</evidence>
<comment type="similarity">
    <text evidence="1">Belongs to the peptidase A1 family.</text>
</comment>
<dbReference type="EMBL" id="CAWUPB010001168">
    <property type="protein sequence ID" value="CAK7345749.1"/>
    <property type="molecule type" value="Genomic_DNA"/>
</dbReference>
<accession>A0AAV1S2V2</accession>
<dbReference type="InterPro" id="IPR033121">
    <property type="entry name" value="PEPTIDASE_A1"/>
</dbReference>
<dbReference type="Pfam" id="PF14541">
    <property type="entry name" value="TAXi_C"/>
    <property type="match status" value="1"/>
</dbReference>
<name>A0AAV1S2V2_9ROSI</name>
<dbReference type="AlphaFoldDB" id="A0AAV1S2V2"/>
<keyword evidence="6" id="KW-1185">Reference proteome</keyword>
<dbReference type="InterPro" id="IPR032861">
    <property type="entry name" value="TAXi_N"/>
</dbReference>
<dbReference type="InterPro" id="IPR051708">
    <property type="entry name" value="Plant_Aspart_Prot_A1"/>
</dbReference>
<gene>
    <name evidence="5" type="ORF">DCAF_LOCUS18408</name>
</gene>
<evidence type="ECO:0000313" key="6">
    <source>
        <dbReference type="Proteomes" id="UP001314170"/>
    </source>
</evidence>
<dbReference type="Gene3D" id="2.40.70.10">
    <property type="entry name" value="Acid Proteases"/>
    <property type="match status" value="2"/>
</dbReference>
<protein>
    <recommendedName>
        <fullName evidence="4">Peptidase A1 domain-containing protein</fullName>
    </recommendedName>
</protein>
<dbReference type="InterPro" id="IPR021109">
    <property type="entry name" value="Peptidase_aspartic_dom_sf"/>
</dbReference>